<feature type="transmembrane region" description="Helical" evidence="14">
    <location>
        <begin position="58"/>
        <end position="77"/>
    </location>
</feature>
<feature type="transmembrane region" description="Helical" evidence="14">
    <location>
        <begin position="114"/>
        <end position="131"/>
    </location>
</feature>
<evidence type="ECO:0000256" key="5">
    <source>
        <dbReference type="ARBA" id="ARBA00022676"/>
    </source>
</evidence>
<feature type="transmembrane region" description="Helical" evidence="14">
    <location>
        <begin position="276"/>
        <end position="295"/>
    </location>
</feature>
<keyword evidence="6 14" id="KW-0808">Transferase</keyword>
<feature type="transmembrane region" description="Helical" evidence="14">
    <location>
        <begin position="231"/>
        <end position="248"/>
    </location>
</feature>
<keyword evidence="16" id="KW-1185">Reference proteome</keyword>
<dbReference type="Pfam" id="PF05208">
    <property type="entry name" value="ALG3"/>
    <property type="match status" value="1"/>
</dbReference>
<dbReference type="AlphaFoldDB" id="G0WBV5"/>
<keyword evidence="8 14" id="KW-0256">Endoplasmic reticulum</keyword>
<name>G0WBV5_NAUDC</name>
<dbReference type="OMA" id="PERYGIH"/>
<dbReference type="PANTHER" id="PTHR12646">
    <property type="entry name" value="NOT56 - RELATED"/>
    <property type="match status" value="1"/>
</dbReference>
<feature type="transmembrane region" description="Helical" evidence="14">
    <location>
        <begin position="183"/>
        <end position="211"/>
    </location>
</feature>
<sequence>MVHKETKKKNLDVVIEDITTTTTTKKNETKPFERPPIDLIQDMKDGIRYILFNNQANLIIMPILLLIESIVLKYIIFKIPYTEIDYKAYMEQIEMITYDNELDYSKIRGGTGPLVYPAGHVFIYKLMYKWITDGMENIHDGQVVFRYLYLITLLGQFICYYIMGLKPWCVVLACMSKRLHSIYVLRLFNDCFTTAVMVWVVVLLLCGGKLLEFKSSTKKMQDNSSKTIKKWHLICLSIVISILYSFAISIKMNALLYFPSIMISLYLINEGQLLNIIGYLFVICGIQTIIALPFLKTYPMEYFENAFNFGRKFMFEWSINWQFLHEDAFNNEFFHLSLLICHVMLLLTVILIKYPDFLLNVLESLSYPLSETITNNKDNLNSITSIICYIVIVTNFVGVIFSRSLHYQFLSWYHWTLPLLIHWSHMPIYLGPMWYLIHEYCWNSYPPNKGASILLTCVNDILLFLVIYYHGDSDVSTNETMNTKVTMVEDDKKEK</sequence>
<dbReference type="GO" id="GO:0005789">
    <property type="term" value="C:endoplasmic reticulum membrane"/>
    <property type="evidence" value="ECO:0007669"/>
    <property type="project" value="UniProtKB-SubCell"/>
</dbReference>
<comment type="function">
    <text evidence="11 14">Dol-P-Man:Man(5)GlcNAc(2)-PP-Dol alpha-1,3-mannosyltransferase that operates in the biosynthetic pathway of dolichol-linked oligosaccharides, the glycan precursors employed in protein asparagine (N)-glycosylation. The assembly of dolichol-linked oligosaccharides begins on the cytosolic side of the endoplasmic reticulum membrane and finishes in its lumen. The sequential addition of sugars to dolichol pyrophosphate produces dolichol-linked oligosaccharides containing fourteen sugars, including two GlcNAcs, nine mannoses and three glucoses. Once assembled, the oligosaccharide is transferred from the lipid to nascent proteins by oligosaccharyltransferases. In the lumen of the endoplasmic reticulum, adds the first dolichyl beta-D-mannosyl phosphate derived mannose in an alpha-1,3 linkage to Man(5)GlcNAc(2)-PP-dolichol to produce Man(6)GlcNAc(2)-PP-dolichol.</text>
</comment>
<protein>
    <recommendedName>
        <fullName evidence="4 14">Dol-P-Man:Man(5)GlcNAc(2)-PP-Dol alpha-1,3-mannosyltransferase</fullName>
        <ecNumber evidence="3 14">2.4.1.258</ecNumber>
    </recommendedName>
    <alternativeName>
        <fullName evidence="14">Dol-P-Man-dependent alpha(1-3)-mannosyltransferase</fullName>
    </alternativeName>
</protein>
<dbReference type="GO" id="GO:0052925">
    <property type="term" value="F:dol-P-Man:Man(5)GlcNAc(2)-PP-Dol alpha-1,3-mannosyltransferase activity"/>
    <property type="evidence" value="ECO:0007669"/>
    <property type="project" value="UniProtKB-EC"/>
</dbReference>
<evidence type="ECO:0000256" key="11">
    <source>
        <dbReference type="ARBA" id="ARBA00044743"/>
    </source>
</evidence>
<evidence type="ECO:0000256" key="2">
    <source>
        <dbReference type="ARBA" id="ARBA00004922"/>
    </source>
</evidence>
<dbReference type="EC" id="2.4.1.258" evidence="3 14"/>
<feature type="transmembrane region" description="Helical" evidence="14">
    <location>
        <begin position="412"/>
        <end position="430"/>
    </location>
</feature>
<feature type="transmembrane region" description="Helical" evidence="14">
    <location>
        <begin position="333"/>
        <end position="352"/>
    </location>
</feature>
<evidence type="ECO:0000256" key="7">
    <source>
        <dbReference type="ARBA" id="ARBA00022692"/>
    </source>
</evidence>
<comment type="pathway">
    <text evidence="2 14">Protein modification; protein glycosylation.</text>
</comment>
<dbReference type="RefSeq" id="XP_003670468.1">
    <property type="nucleotide sequence ID" value="XM_003670420.1"/>
</dbReference>
<organism evidence="15 16">
    <name type="scientific">Naumovozyma dairenensis (strain ATCC 10597 / BCRC 20456 / CBS 421 / NBRC 0211 / NRRL Y-12639)</name>
    <name type="common">Saccharomyces dairenensis</name>
    <dbReference type="NCBI Taxonomy" id="1071378"/>
    <lineage>
        <taxon>Eukaryota</taxon>
        <taxon>Fungi</taxon>
        <taxon>Dikarya</taxon>
        <taxon>Ascomycota</taxon>
        <taxon>Saccharomycotina</taxon>
        <taxon>Saccharomycetes</taxon>
        <taxon>Saccharomycetales</taxon>
        <taxon>Saccharomycetaceae</taxon>
        <taxon>Naumovozyma</taxon>
    </lineage>
</organism>
<reference evidence="15 16" key="1">
    <citation type="journal article" date="2011" name="Proc. Natl. Acad. Sci. U.S.A.">
        <title>Evolutionary erosion of yeast sex chromosomes by mating-type switching accidents.</title>
        <authorList>
            <person name="Gordon J.L."/>
            <person name="Armisen D."/>
            <person name="Proux-Wera E."/>
            <person name="Oheigeartaigh S.S."/>
            <person name="Byrne K.P."/>
            <person name="Wolfe K.H."/>
        </authorList>
    </citation>
    <scope>NUCLEOTIDE SEQUENCE [LARGE SCALE GENOMIC DNA]</scope>
    <source>
        <strain evidence="16">ATCC 10597 / BCRC 20456 / CBS 421 / NBRC 0211 / NRRL Y-12639</strain>
    </source>
</reference>
<dbReference type="EMBL" id="HE580271">
    <property type="protein sequence ID" value="CCD25225.1"/>
    <property type="molecule type" value="Genomic_DNA"/>
</dbReference>
<evidence type="ECO:0000256" key="12">
    <source>
        <dbReference type="ARBA" id="ARBA00049506"/>
    </source>
</evidence>
<evidence type="ECO:0000256" key="9">
    <source>
        <dbReference type="ARBA" id="ARBA00022989"/>
    </source>
</evidence>
<dbReference type="GO" id="GO:0006488">
    <property type="term" value="P:dolichol-linked oligosaccharide biosynthetic process"/>
    <property type="evidence" value="ECO:0007669"/>
    <property type="project" value="EnsemblFungi"/>
</dbReference>
<dbReference type="Proteomes" id="UP000000689">
    <property type="component" value="Chromosome 5"/>
</dbReference>
<evidence type="ECO:0000313" key="16">
    <source>
        <dbReference type="Proteomes" id="UP000000689"/>
    </source>
</evidence>
<dbReference type="HOGENOM" id="CLU_035382_3_0_1"/>
<feature type="transmembrane region" description="Helical" evidence="14">
    <location>
        <begin position="451"/>
        <end position="471"/>
    </location>
</feature>
<gene>
    <name evidence="15" type="primary">NDAI0E04080</name>
    <name evidence="15" type="ordered locus">NDAI_0E04080</name>
</gene>
<dbReference type="GeneID" id="11498974"/>
<evidence type="ECO:0000313" key="15">
    <source>
        <dbReference type="EMBL" id="CCD25225.1"/>
    </source>
</evidence>
<dbReference type="eggNOG" id="KOG2762">
    <property type="taxonomic scope" value="Eukaryota"/>
</dbReference>
<proteinExistence type="inferred from homology"/>
<keyword evidence="9 14" id="KW-1133">Transmembrane helix</keyword>
<feature type="transmembrane region" description="Helical" evidence="14">
    <location>
        <begin position="386"/>
        <end position="406"/>
    </location>
</feature>
<comment type="similarity">
    <text evidence="13">Belongs to the glycosyltransferase ALG3 family.</text>
</comment>
<evidence type="ECO:0000256" key="10">
    <source>
        <dbReference type="ARBA" id="ARBA00023136"/>
    </source>
</evidence>
<evidence type="ECO:0000256" key="14">
    <source>
        <dbReference type="RuleBase" id="RU364047"/>
    </source>
</evidence>
<dbReference type="OrthoDB" id="20028at2759"/>
<dbReference type="UniPathway" id="UPA00378"/>
<dbReference type="InterPro" id="IPR007873">
    <property type="entry name" value="Glycosyltransferase_ALG3"/>
</dbReference>
<evidence type="ECO:0000256" key="3">
    <source>
        <dbReference type="ARBA" id="ARBA00011964"/>
    </source>
</evidence>
<keyword evidence="7 14" id="KW-0812">Transmembrane</keyword>
<dbReference type="KEGG" id="ndi:NDAI_0E04080"/>
<feature type="transmembrane region" description="Helical" evidence="14">
    <location>
        <begin position="143"/>
        <end position="163"/>
    </location>
</feature>
<evidence type="ECO:0000256" key="6">
    <source>
        <dbReference type="ARBA" id="ARBA00022679"/>
    </source>
</evidence>
<comment type="subcellular location">
    <subcellularLocation>
        <location evidence="1 14">Endoplasmic reticulum membrane</location>
        <topology evidence="1 14">Multi-pass membrane protein</topology>
    </subcellularLocation>
</comment>
<dbReference type="STRING" id="1071378.G0WBV5"/>
<evidence type="ECO:0000256" key="4">
    <source>
        <dbReference type="ARBA" id="ARBA00015561"/>
    </source>
</evidence>
<evidence type="ECO:0000256" key="13">
    <source>
        <dbReference type="ARBA" id="ARBA00093457"/>
    </source>
</evidence>
<dbReference type="PANTHER" id="PTHR12646:SF0">
    <property type="entry name" value="DOL-P-MAN:MAN(5)GLCNAC(2)-PP-DOL ALPHA-1,3-MANNOSYLTRANSFERASE"/>
    <property type="match status" value="1"/>
</dbReference>
<evidence type="ECO:0000256" key="1">
    <source>
        <dbReference type="ARBA" id="ARBA00004477"/>
    </source>
</evidence>
<keyword evidence="5 14" id="KW-0328">Glycosyltransferase</keyword>
<comment type="catalytic activity">
    <reaction evidence="12 14">
        <text>an alpha-D-Man-(1-&gt;2)-alpha-D-Man-(1-&gt;2)-alpha-D-Man-(1-&gt;3)-[alpha-D-Man-(1-&gt;6)]-beta-D-Man-(1-&gt;4)-beta-D-GlcNAc-(1-&gt;4)-alpha-D-GlcNAc-diphospho-di-trans,poly-cis-dolichol + a di-trans,poly-cis-dolichyl beta-D-mannosyl phosphate = an alpha-D-Man-(1-&gt;2)-alpha-D-Man-(1-&gt;2)-alpha-D-Man-(1-&gt;3)-[alpha-D-Man-(1-&gt;3)-alpha-D-Man-(1-&gt;6)]-beta-D-Man-(1-&gt;4)-beta-D-GlcNAc-(1-&gt;4)-alpha-D-GlcNAc-diphospho-di-trans,poly-cis-dolichol + a di-trans,poly-cis-dolichyl phosphate + H(+)</text>
        <dbReference type="Rhea" id="RHEA:29527"/>
        <dbReference type="Rhea" id="RHEA-COMP:19498"/>
        <dbReference type="Rhea" id="RHEA-COMP:19501"/>
        <dbReference type="Rhea" id="RHEA-COMP:19516"/>
        <dbReference type="Rhea" id="RHEA-COMP:19517"/>
        <dbReference type="ChEBI" id="CHEBI:15378"/>
        <dbReference type="ChEBI" id="CHEBI:57683"/>
        <dbReference type="ChEBI" id="CHEBI:58211"/>
        <dbReference type="ChEBI" id="CHEBI:132515"/>
        <dbReference type="ChEBI" id="CHEBI:132516"/>
        <dbReference type="EC" id="2.4.1.258"/>
    </reaction>
    <physiologicalReaction direction="left-to-right" evidence="12 14">
        <dbReference type="Rhea" id="RHEA:29528"/>
    </physiologicalReaction>
</comment>
<keyword evidence="10 14" id="KW-0472">Membrane</keyword>
<evidence type="ECO:0000256" key="8">
    <source>
        <dbReference type="ARBA" id="ARBA00022824"/>
    </source>
</evidence>
<accession>G0WBV5</accession>